<evidence type="ECO:0000313" key="2">
    <source>
        <dbReference type="Proteomes" id="UP000627369"/>
    </source>
</evidence>
<name>A0A919KZC6_9MICO</name>
<gene>
    <name evidence="1" type="ORF">GCM10017772_40960</name>
</gene>
<dbReference type="EMBL" id="BNAS01000007">
    <property type="protein sequence ID" value="GHH78207.1"/>
    <property type="molecule type" value="Genomic_DNA"/>
</dbReference>
<sequence>MKRILAFALVGLVDAVVRPLTRSVNTHKLLLGPGIEPVRWWLGRLRAWRTFDLAAREVPAYRAFLAERGRDGRLGFTGSLAEAFQGIPEMDKSSYIKRWSIPERCIGGRLPRRGVVVDESSGSSGTPTSWVRGQEERAATRQLLQVGFARTASTLRKKPFVLNAFSLGAWATGMNVSASLTEVTMIKSCGPDKDKIISTMQEFGTEYTYIITSYPPFLKSLFEDDRLRWEDYDIVAAFGGEGISENMRSHILRFAHSAFGSYGASDLEINLSIETDFTVALRRAIAGDPRLSERLTRTGEYGVLPMIFQFNPFDYLIETNDAGELIVTIARDRNINPRIRYNIHDRGHVLRMRDVLPVLKELGHDSVVDEKFLDLPLLFHYGRSDLSVDYNGAVVGPDALRDVIHSSTELLEAVENHRLISFEDERGDRQLHIALQLTESATAAAGLEQERFRAFVADELRRRNADFHNGVLTAPDGTLPTIAFYGHHSGPFATDGGKLKNEYVWQLPAGDLARWDMDFSHVFSRE</sequence>
<dbReference type="AlphaFoldDB" id="A0A919KZC6"/>
<protein>
    <submittedName>
        <fullName evidence="1">Phenylacetate--CoA ligase</fullName>
    </submittedName>
</protein>
<keyword evidence="1" id="KW-0436">Ligase</keyword>
<evidence type="ECO:0000313" key="1">
    <source>
        <dbReference type="EMBL" id="GHH78207.1"/>
    </source>
</evidence>
<reference evidence="1" key="2">
    <citation type="submission" date="2020-09" db="EMBL/GenBank/DDBJ databases">
        <authorList>
            <person name="Sun Q."/>
            <person name="Zhou Y."/>
        </authorList>
    </citation>
    <scope>NUCLEOTIDE SEQUENCE</scope>
    <source>
        <strain evidence="1">CGMCC 4.7398</strain>
    </source>
</reference>
<dbReference type="Proteomes" id="UP000627369">
    <property type="component" value="Unassembled WGS sequence"/>
</dbReference>
<dbReference type="InterPro" id="IPR042099">
    <property type="entry name" value="ANL_N_sf"/>
</dbReference>
<organism evidence="1 2">
    <name type="scientific">Promicromonospora soli</name>
    <dbReference type="NCBI Taxonomy" id="2035533"/>
    <lineage>
        <taxon>Bacteria</taxon>
        <taxon>Bacillati</taxon>
        <taxon>Actinomycetota</taxon>
        <taxon>Actinomycetes</taxon>
        <taxon>Micrococcales</taxon>
        <taxon>Promicromonosporaceae</taxon>
        <taxon>Promicromonospora</taxon>
    </lineage>
</organism>
<proteinExistence type="predicted"/>
<dbReference type="RefSeq" id="WP_229872632.1">
    <property type="nucleotide sequence ID" value="NZ_BNAS01000007.1"/>
</dbReference>
<dbReference type="SUPFAM" id="SSF56801">
    <property type="entry name" value="Acetyl-CoA synthetase-like"/>
    <property type="match status" value="1"/>
</dbReference>
<dbReference type="PANTHER" id="PTHR43845">
    <property type="entry name" value="BLR5969 PROTEIN"/>
    <property type="match status" value="1"/>
</dbReference>
<comment type="caution">
    <text evidence="1">The sequence shown here is derived from an EMBL/GenBank/DDBJ whole genome shotgun (WGS) entry which is preliminary data.</text>
</comment>
<dbReference type="PANTHER" id="PTHR43845:SF1">
    <property type="entry name" value="BLR5969 PROTEIN"/>
    <property type="match status" value="1"/>
</dbReference>
<dbReference type="GO" id="GO:0016874">
    <property type="term" value="F:ligase activity"/>
    <property type="evidence" value="ECO:0007669"/>
    <property type="project" value="UniProtKB-KW"/>
</dbReference>
<keyword evidence="2" id="KW-1185">Reference proteome</keyword>
<reference evidence="1" key="1">
    <citation type="journal article" date="2014" name="Int. J. Syst. Evol. Microbiol.">
        <title>Complete genome sequence of Corynebacterium casei LMG S-19264T (=DSM 44701T), isolated from a smear-ripened cheese.</title>
        <authorList>
            <consortium name="US DOE Joint Genome Institute (JGI-PGF)"/>
            <person name="Walter F."/>
            <person name="Albersmeier A."/>
            <person name="Kalinowski J."/>
            <person name="Ruckert C."/>
        </authorList>
    </citation>
    <scope>NUCLEOTIDE SEQUENCE</scope>
    <source>
        <strain evidence="1">CGMCC 4.7398</strain>
    </source>
</reference>
<dbReference type="Gene3D" id="3.40.50.12780">
    <property type="entry name" value="N-terminal domain of ligase-like"/>
    <property type="match status" value="1"/>
</dbReference>
<accession>A0A919KZC6</accession>